<dbReference type="KEGG" id="bbes:BESB_056430"/>
<dbReference type="VEuPathDB" id="ToxoDB:BESB_056430"/>
<organism evidence="2 3">
    <name type="scientific">Besnoitia besnoiti</name>
    <name type="common">Apicomplexan protozoan</name>
    <dbReference type="NCBI Taxonomy" id="94643"/>
    <lineage>
        <taxon>Eukaryota</taxon>
        <taxon>Sar</taxon>
        <taxon>Alveolata</taxon>
        <taxon>Apicomplexa</taxon>
        <taxon>Conoidasida</taxon>
        <taxon>Coccidia</taxon>
        <taxon>Eucoccidiorida</taxon>
        <taxon>Eimeriorina</taxon>
        <taxon>Sarcocystidae</taxon>
        <taxon>Besnoitia</taxon>
    </lineage>
</organism>
<sequence length="155" mass="17489">MTLQKSKTRATASRGPLKMRVLLAAAAAASCVEVSALNPLQMMKTGYIADEFKLAFDALPTTEQLVKNAVEMEQLDEAVAREVKRKPVHLCEGPSYKRNYTHACPAAWEELQNGQCWGRRYRGPCEALHFLRHFSEQQKKRFVEPVTGDIIRPKS</sequence>
<dbReference type="AlphaFoldDB" id="A0A2A9MKP2"/>
<proteinExistence type="predicted"/>
<dbReference type="EMBL" id="NWUJ01000004">
    <property type="protein sequence ID" value="PFH35992.1"/>
    <property type="molecule type" value="Genomic_DNA"/>
</dbReference>
<reference evidence="2 3" key="1">
    <citation type="submission" date="2017-09" db="EMBL/GenBank/DDBJ databases">
        <title>Genome sequencing of Besnoitia besnoiti strain Bb-Ger1.</title>
        <authorList>
            <person name="Schares G."/>
            <person name="Venepally P."/>
            <person name="Lorenzi H.A."/>
        </authorList>
    </citation>
    <scope>NUCLEOTIDE SEQUENCE [LARGE SCALE GENOMIC DNA]</scope>
    <source>
        <strain evidence="2 3">Bb-Ger1</strain>
    </source>
</reference>
<dbReference type="OrthoDB" id="380440at2759"/>
<comment type="caution">
    <text evidence="2">The sequence shown here is derived from an EMBL/GenBank/DDBJ whole genome shotgun (WGS) entry which is preliminary data.</text>
</comment>
<accession>A0A2A9MKP2</accession>
<dbReference type="Proteomes" id="UP000224006">
    <property type="component" value="Chromosome IV"/>
</dbReference>
<dbReference type="GeneID" id="40310572"/>
<protein>
    <submittedName>
        <fullName evidence="2">Cpw-wpc domain-containing protein</fullName>
    </submittedName>
</protein>
<dbReference type="InterPro" id="IPR006387">
    <property type="entry name" value="CPW_WPC_dom"/>
</dbReference>
<evidence type="ECO:0000313" key="3">
    <source>
        <dbReference type="Proteomes" id="UP000224006"/>
    </source>
</evidence>
<dbReference type="Pfam" id="PF09717">
    <property type="entry name" value="CPW_WPC"/>
    <property type="match status" value="1"/>
</dbReference>
<dbReference type="PROSITE" id="PS51257">
    <property type="entry name" value="PROKAR_LIPOPROTEIN"/>
    <property type="match status" value="1"/>
</dbReference>
<feature type="domain" description="CPW-WPC" evidence="1">
    <location>
        <begin position="97"/>
        <end position="142"/>
    </location>
</feature>
<gene>
    <name evidence="2" type="ORF">BESB_056430</name>
</gene>
<evidence type="ECO:0000313" key="2">
    <source>
        <dbReference type="EMBL" id="PFH35992.1"/>
    </source>
</evidence>
<evidence type="ECO:0000259" key="1">
    <source>
        <dbReference type="Pfam" id="PF09717"/>
    </source>
</evidence>
<name>A0A2A9MKP2_BESBE</name>
<dbReference type="RefSeq" id="XP_029220001.1">
    <property type="nucleotide sequence ID" value="XM_029364078.1"/>
</dbReference>
<keyword evidence="3" id="KW-1185">Reference proteome</keyword>